<dbReference type="EC" id="3.2.2.n1" evidence="3"/>
<dbReference type="InterPro" id="IPR005269">
    <property type="entry name" value="LOG"/>
</dbReference>
<dbReference type="EMBL" id="CP053084">
    <property type="protein sequence ID" value="QJR28833.1"/>
    <property type="molecule type" value="Genomic_DNA"/>
</dbReference>
<organism evidence="4 5">
    <name type="scientific">Limnobacter profundi</name>
    <dbReference type="NCBI Taxonomy" id="2732163"/>
    <lineage>
        <taxon>Bacteria</taxon>
        <taxon>Pseudomonadati</taxon>
        <taxon>Pseudomonadota</taxon>
        <taxon>Betaproteobacteria</taxon>
        <taxon>Burkholderiales</taxon>
        <taxon>Burkholderiaceae</taxon>
        <taxon>Limnobacter</taxon>
    </lineage>
</organism>
<reference evidence="4 5" key="1">
    <citation type="submission" date="2020-05" db="EMBL/GenBank/DDBJ databases">
        <title>Compete genome of Limnobacter sp. SAORIC-580.</title>
        <authorList>
            <person name="Song J."/>
            <person name="Cho J.-C."/>
        </authorList>
    </citation>
    <scope>NUCLEOTIDE SEQUENCE [LARGE SCALE GENOMIC DNA]</scope>
    <source>
        <strain evidence="4 5">SAORIC-580</strain>
    </source>
</reference>
<protein>
    <recommendedName>
        <fullName evidence="3">Cytokinin riboside 5'-monophosphate phosphoribohydrolase</fullName>
        <ecNumber evidence="3">3.2.2.n1</ecNumber>
    </recommendedName>
</protein>
<gene>
    <name evidence="4" type="ORF">HKT17_03455</name>
</gene>
<proteinExistence type="inferred from homology"/>
<dbReference type="NCBIfam" id="TIGR00730">
    <property type="entry name" value="Rossman fold protein, TIGR00730 family"/>
    <property type="match status" value="1"/>
</dbReference>
<comment type="similarity">
    <text evidence="2 3">Belongs to the LOG family.</text>
</comment>
<dbReference type="InterPro" id="IPR031100">
    <property type="entry name" value="LOG_fam"/>
</dbReference>
<keyword evidence="3" id="KW-0203">Cytokinin biosynthesis</keyword>
<evidence type="ECO:0000313" key="4">
    <source>
        <dbReference type="EMBL" id="QJR28833.1"/>
    </source>
</evidence>
<evidence type="ECO:0000256" key="2">
    <source>
        <dbReference type="ARBA" id="ARBA00006763"/>
    </source>
</evidence>
<dbReference type="PANTHER" id="PTHR31223:SF70">
    <property type="entry name" value="LOG FAMILY PROTEIN YJL055W"/>
    <property type="match status" value="1"/>
</dbReference>
<dbReference type="Proteomes" id="UP000501130">
    <property type="component" value="Chromosome"/>
</dbReference>
<sequence>MKNICVYCGSSAGNRVEYTEGAKALARALVDNNFGLVYGGSNLGLMGVVAEEVLALGGNVTGIIPESLVTKELAHPALAELIVTRNMHERKALMAERSDGFVALPGGLGTFEELFEILTWAQLSFHHKPVGVLNVNGYYDGLLAFLDHAHQEAFIRPQHRNMLMANTCAFSLLEAFKTYSAPAVVKWV</sequence>
<comment type="catalytic activity">
    <reaction evidence="1">
        <text>AMP + H2O = D-ribose 5-phosphate + adenine</text>
        <dbReference type="Rhea" id="RHEA:20129"/>
        <dbReference type="ChEBI" id="CHEBI:15377"/>
        <dbReference type="ChEBI" id="CHEBI:16708"/>
        <dbReference type="ChEBI" id="CHEBI:78346"/>
        <dbReference type="ChEBI" id="CHEBI:456215"/>
        <dbReference type="EC" id="3.2.2.4"/>
    </reaction>
</comment>
<evidence type="ECO:0000313" key="5">
    <source>
        <dbReference type="Proteomes" id="UP000501130"/>
    </source>
</evidence>
<dbReference type="Pfam" id="PF03641">
    <property type="entry name" value="Lysine_decarbox"/>
    <property type="match status" value="1"/>
</dbReference>
<evidence type="ECO:0000256" key="3">
    <source>
        <dbReference type="RuleBase" id="RU363015"/>
    </source>
</evidence>
<evidence type="ECO:0000256" key="1">
    <source>
        <dbReference type="ARBA" id="ARBA00000274"/>
    </source>
</evidence>
<keyword evidence="3" id="KW-0378">Hydrolase</keyword>
<dbReference type="PANTHER" id="PTHR31223">
    <property type="entry name" value="LOG FAMILY PROTEIN YJL055W"/>
    <property type="match status" value="1"/>
</dbReference>
<dbReference type="SUPFAM" id="SSF102405">
    <property type="entry name" value="MCP/YpsA-like"/>
    <property type="match status" value="1"/>
</dbReference>
<accession>A0ABX6N3M1</accession>
<dbReference type="RefSeq" id="WP_171097864.1">
    <property type="nucleotide sequence ID" value="NZ_CP053084.1"/>
</dbReference>
<dbReference type="Gene3D" id="3.40.50.450">
    <property type="match status" value="1"/>
</dbReference>
<keyword evidence="5" id="KW-1185">Reference proteome</keyword>
<name>A0ABX6N3M1_9BURK</name>